<keyword evidence="3" id="KW-1185">Reference proteome</keyword>
<evidence type="ECO:0000313" key="2">
    <source>
        <dbReference type="EMBL" id="MDQ2585089.1"/>
    </source>
</evidence>
<feature type="region of interest" description="Disordered" evidence="1">
    <location>
        <begin position="1"/>
        <end position="81"/>
    </location>
</feature>
<proteinExistence type="predicted"/>
<sequence>MTDEENPMTTDGRDGTRHVRMPVPPGGDADRHPGSRTWATRTPARTPTTRRPAAATPTRGAATASTGTRACRASRRGRRGR</sequence>
<accession>A0ABU0X1D1</accession>
<organism evidence="2 3">
    <name type="scientific">Saccharothrix yanglingensis</name>
    <dbReference type="NCBI Taxonomy" id="659496"/>
    <lineage>
        <taxon>Bacteria</taxon>
        <taxon>Bacillati</taxon>
        <taxon>Actinomycetota</taxon>
        <taxon>Actinomycetes</taxon>
        <taxon>Pseudonocardiales</taxon>
        <taxon>Pseudonocardiaceae</taxon>
        <taxon>Saccharothrix</taxon>
    </lineage>
</organism>
<gene>
    <name evidence="2" type="ORF">CKY47_14085</name>
</gene>
<dbReference type="EMBL" id="NSDM01000005">
    <property type="protein sequence ID" value="MDQ2585089.1"/>
    <property type="molecule type" value="Genomic_DNA"/>
</dbReference>
<name>A0ABU0X1D1_9PSEU</name>
<feature type="compositionally biased region" description="Basic residues" evidence="1">
    <location>
        <begin position="72"/>
        <end position="81"/>
    </location>
</feature>
<evidence type="ECO:0000256" key="1">
    <source>
        <dbReference type="SAM" id="MobiDB-lite"/>
    </source>
</evidence>
<evidence type="ECO:0000313" key="3">
    <source>
        <dbReference type="Proteomes" id="UP001225605"/>
    </source>
</evidence>
<feature type="compositionally biased region" description="Low complexity" evidence="1">
    <location>
        <begin position="35"/>
        <end position="71"/>
    </location>
</feature>
<protein>
    <submittedName>
        <fullName evidence="2">Uncharacterized protein</fullName>
    </submittedName>
</protein>
<comment type="caution">
    <text evidence="2">The sequence shown here is derived from an EMBL/GenBank/DDBJ whole genome shotgun (WGS) entry which is preliminary data.</text>
</comment>
<dbReference type="Proteomes" id="UP001225605">
    <property type="component" value="Unassembled WGS sequence"/>
</dbReference>
<reference evidence="2 3" key="1">
    <citation type="submission" date="2017-06" db="EMBL/GenBank/DDBJ databases">
        <title>Cultured bacterium strain Saccharothrix yanglingensis Hhs.015.</title>
        <authorList>
            <person name="Xia Y."/>
        </authorList>
    </citation>
    <scope>NUCLEOTIDE SEQUENCE [LARGE SCALE GENOMIC DNA]</scope>
    <source>
        <strain evidence="2 3">Hhs.015</strain>
    </source>
</reference>